<evidence type="ECO:0000256" key="4">
    <source>
        <dbReference type="ARBA" id="ARBA00022692"/>
    </source>
</evidence>
<evidence type="ECO:0000259" key="8">
    <source>
        <dbReference type="Pfam" id="PF04239"/>
    </source>
</evidence>
<dbReference type="Proteomes" id="UP000248882">
    <property type="component" value="Unassembled WGS sequence"/>
</dbReference>
<name>A0A2W7R2L8_9BACT</name>
<evidence type="ECO:0000313" key="10">
    <source>
        <dbReference type="Proteomes" id="UP000248882"/>
    </source>
</evidence>
<feature type="transmembrane region" description="Helical" evidence="7">
    <location>
        <begin position="24"/>
        <end position="44"/>
    </location>
</feature>
<evidence type="ECO:0000256" key="5">
    <source>
        <dbReference type="ARBA" id="ARBA00022989"/>
    </source>
</evidence>
<comment type="caution">
    <text evidence="9">The sequence shown here is derived from an EMBL/GenBank/DDBJ whole genome shotgun (WGS) entry which is preliminary data.</text>
</comment>
<keyword evidence="4 7" id="KW-0812">Transmembrane</keyword>
<evidence type="ECO:0000256" key="7">
    <source>
        <dbReference type="SAM" id="Phobius"/>
    </source>
</evidence>
<protein>
    <submittedName>
        <fullName evidence="9">Uncharacterized membrane protein YcaP (DUF421 family)</fullName>
    </submittedName>
</protein>
<dbReference type="OrthoDB" id="6538282at2"/>
<comment type="similarity">
    <text evidence="2">Belongs to the UPF0702 family.</text>
</comment>
<comment type="subcellular location">
    <subcellularLocation>
        <location evidence="1">Cell membrane</location>
        <topology evidence="1">Multi-pass membrane protein</topology>
    </subcellularLocation>
</comment>
<dbReference type="PANTHER" id="PTHR34582">
    <property type="entry name" value="UPF0702 TRANSMEMBRANE PROTEIN YCAP"/>
    <property type="match status" value="1"/>
</dbReference>
<dbReference type="GO" id="GO:0005886">
    <property type="term" value="C:plasma membrane"/>
    <property type="evidence" value="ECO:0007669"/>
    <property type="project" value="UniProtKB-SubCell"/>
</dbReference>
<keyword evidence="5 7" id="KW-1133">Transmembrane helix</keyword>
<evidence type="ECO:0000313" key="9">
    <source>
        <dbReference type="EMBL" id="PZX54784.1"/>
    </source>
</evidence>
<gene>
    <name evidence="9" type="ORF">LV85_01122</name>
</gene>
<keyword evidence="6 7" id="KW-0472">Membrane</keyword>
<dbReference type="Gene3D" id="3.30.240.20">
    <property type="entry name" value="bsu07140 like domains"/>
    <property type="match status" value="1"/>
</dbReference>
<evidence type="ECO:0000256" key="3">
    <source>
        <dbReference type="ARBA" id="ARBA00022475"/>
    </source>
</evidence>
<organism evidence="9 10">
    <name type="scientific">Algoriphagus chordae</name>
    <dbReference type="NCBI Taxonomy" id="237019"/>
    <lineage>
        <taxon>Bacteria</taxon>
        <taxon>Pseudomonadati</taxon>
        <taxon>Bacteroidota</taxon>
        <taxon>Cytophagia</taxon>
        <taxon>Cytophagales</taxon>
        <taxon>Cyclobacteriaceae</taxon>
        <taxon>Algoriphagus</taxon>
    </lineage>
</organism>
<dbReference type="AlphaFoldDB" id="A0A2W7R2L8"/>
<evidence type="ECO:0000256" key="1">
    <source>
        <dbReference type="ARBA" id="ARBA00004651"/>
    </source>
</evidence>
<feature type="domain" description="YetF C-terminal" evidence="8">
    <location>
        <begin position="104"/>
        <end position="173"/>
    </location>
</feature>
<proteinExistence type="inferred from homology"/>
<sequence>MESAESLELFDVRRLLIGEEIPYAFLWEVLARTTIMFFIVLFVLRLSGKRGIKQLSVFELAIIISLGSAAGDPMFYEDVALLPAILVFVIVISLYKFITYLTGRFEKVEEFVEGKPVKLIENGRILYQSFRKESLAYNELFSQLRQNSVSHLGQVELAYLETSGDLSVFYFPDEKVLFGLPILPNIYDFPCKEFKEGKLYSCTHCGEIEIELNENTACQICGEQDWLVAINEPRLK</sequence>
<reference evidence="9 10" key="1">
    <citation type="submission" date="2018-06" db="EMBL/GenBank/DDBJ databases">
        <title>Genomic Encyclopedia of Archaeal and Bacterial Type Strains, Phase II (KMG-II): from individual species to whole genera.</title>
        <authorList>
            <person name="Goeker M."/>
        </authorList>
    </citation>
    <scope>NUCLEOTIDE SEQUENCE [LARGE SCALE GENOMIC DNA]</scope>
    <source>
        <strain evidence="9 10">DSM 19830</strain>
    </source>
</reference>
<dbReference type="PANTHER" id="PTHR34582:SF6">
    <property type="entry name" value="UPF0702 TRANSMEMBRANE PROTEIN YCAP"/>
    <property type="match status" value="1"/>
</dbReference>
<evidence type="ECO:0000256" key="6">
    <source>
        <dbReference type="ARBA" id="ARBA00023136"/>
    </source>
</evidence>
<feature type="transmembrane region" description="Helical" evidence="7">
    <location>
        <begin position="81"/>
        <end position="98"/>
    </location>
</feature>
<accession>A0A2W7R2L8</accession>
<dbReference type="InterPro" id="IPR007353">
    <property type="entry name" value="DUF421"/>
</dbReference>
<dbReference type="InterPro" id="IPR023090">
    <property type="entry name" value="UPF0702_alpha/beta_dom_sf"/>
</dbReference>
<keyword evidence="3" id="KW-1003">Cell membrane</keyword>
<evidence type="ECO:0000256" key="2">
    <source>
        <dbReference type="ARBA" id="ARBA00006448"/>
    </source>
</evidence>
<feature type="transmembrane region" description="Helical" evidence="7">
    <location>
        <begin position="56"/>
        <end position="75"/>
    </location>
</feature>
<dbReference type="EMBL" id="QKZT01000004">
    <property type="protein sequence ID" value="PZX54784.1"/>
    <property type="molecule type" value="Genomic_DNA"/>
</dbReference>
<keyword evidence="10" id="KW-1185">Reference proteome</keyword>
<dbReference type="Pfam" id="PF04239">
    <property type="entry name" value="DUF421"/>
    <property type="match status" value="1"/>
</dbReference>
<dbReference type="RefSeq" id="WP_111317204.1">
    <property type="nucleotide sequence ID" value="NZ_QKZT01000004.1"/>
</dbReference>